<feature type="transmembrane region" description="Helical" evidence="5">
    <location>
        <begin position="12"/>
        <end position="31"/>
    </location>
</feature>
<comment type="caution">
    <text evidence="7">The sequence shown here is derived from an EMBL/GenBank/DDBJ whole genome shotgun (WGS) entry which is preliminary data.</text>
</comment>
<dbReference type="GO" id="GO:0016020">
    <property type="term" value="C:membrane"/>
    <property type="evidence" value="ECO:0007669"/>
    <property type="project" value="UniProtKB-SubCell"/>
</dbReference>
<evidence type="ECO:0000256" key="3">
    <source>
        <dbReference type="ARBA" id="ARBA00022989"/>
    </source>
</evidence>
<keyword evidence="8" id="KW-1185">Reference proteome</keyword>
<dbReference type="InterPro" id="IPR051533">
    <property type="entry name" value="WaaL-like"/>
</dbReference>
<proteinExistence type="predicted"/>
<feature type="transmembrane region" description="Helical" evidence="5">
    <location>
        <begin position="454"/>
        <end position="473"/>
    </location>
</feature>
<feature type="transmembrane region" description="Helical" evidence="5">
    <location>
        <begin position="321"/>
        <end position="339"/>
    </location>
</feature>
<dbReference type="GO" id="GO:0016874">
    <property type="term" value="F:ligase activity"/>
    <property type="evidence" value="ECO:0007669"/>
    <property type="project" value="UniProtKB-KW"/>
</dbReference>
<dbReference type="RefSeq" id="WP_116061329.1">
    <property type="nucleotide sequence ID" value="NZ_QRDZ01000010.1"/>
</dbReference>
<organism evidence="7 8">
    <name type="scientific">Cohnella phaseoli</name>
    <dbReference type="NCBI Taxonomy" id="456490"/>
    <lineage>
        <taxon>Bacteria</taxon>
        <taxon>Bacillati</taxon>
        <taxon>Bacillota</taxon>
        <taxon>Bacilli</taxon>
        <taxon>Bacillales</taxon>
        <taxon>Paenibacillaceae</taxon>
        <taxon>Cohnella</taxon>
    </lineage>
</organism>
<feature type="transmembrane region" description="Helical" evidence="5">
    <location>
        <begin position="172"/>
        <end position="192"/>
    </location>
</feature>
<dbReference type="PANTHER" id="PTHR37422">
    <property type="entry name" value="TEICHURONIC ACID BIOSYNTHESIS PROTEIN TUAE"/>
    <property type="match status" value="1"/>
</dbReference>
<feature type="transmembrane region" description="Helical" evidence="5">
    <location>
        <begin position="423"/>
        <end position="442"/>
    </location>
</feature>
<evidence type="ECO:0000313" key="7">
    <source>
        <dbReference type="EMBL" id="RED76860.1"/>
    </source>
</evidence>
<feature type="transmembrane region" description="Helical" evidence="5">
    <location>
        <begin position="103"/>
        <end position="123"/>
    </location>
</feature>
<feature type="transmembrane region" description="Helical" evidence="5">
    <location>
        <begin position="47"/>
        <end position="66"/>
    </location>
</feature>
<dbReference type="EMBL" id="QRDZ01000010">
    <property type="protein sequence ID" value="RED76860.1"/>
    <property type="molecule type" value="Genomic_DNA"/>
</dbReference>
<gene>
    <name evidence="7" type="ORF">DFP98_11079</name>
</gene>
<reference evidence="7 8" key="1">
    <citation type="submission" date="2018-07" db="EMBL/GenBank/DDBJ databases">
        <title>Genomic Encyclopedia of Type Strains, Phase III (KMG-III): the genomes of soil and plant-associated and newly described type strains.</title>
        <authorList>
            <person name="Whitman W."/>
        </authorList>
    </citation>
    <scope>NUCLEOTIDE SEQUENCE [LARGE SCALE GENOMIC DNA]</scope>
    <source>
        <strain evidence="7 8">CECT 7287</strain>
    </source>
</reference>
<dbReference type="PANTHER" id="PTHR37422:SF13">
    <property type="entry name" value="LIPOPOLYSACCHARIDE BIOSYNTHESIS PROTEIN PA4999-RELATED"/>
    <property type="match status" value="1"/>
</dbReference>
<keyword evidence="4 5" id="KW-0472">Membrane</keyword>
<name>A0A3D9JSF7_9BACL</name>
<protein>
    <submittedName>
        <fullName evidence="7">O-antigen ligase</fullName>
    </submittedName>
</protein>
<feature type="transmembrane region" description="Helical" evidence="5">
    <location>
        <begin position="78"/>
        <end position="97"/>
    </location>
</feature>
<evidence type="ECO:0000256" key="1">
    <source>
        <dbReference type="ARBA" id="ARBA00004141"/>
    </source>
</evidence>
<sequence>MKDGDLDRKNTRWIFAATSFFVVMFLFLAPFNKGLFVGYEITFERPLYIALFCSLVCLTFICVYLYRDWQLASHGDILVALIWIIPISYFIATLEAITSHWAFIEAFVRLGWGVFFVLGYYVARHSAGYNLLLIALIGSGYVIVMFGLLNWFGNAHYKDAVLAERLSSVFQYPNAYAAYLIAIAICALIMVQSSRKKKYRIFHAFMLVPVFLSLLLTLSRGALLVLFIVLIFYLTLLPWKRQLISLMELGIVGIAAFAVYGFAVKTRGQLLENYSQGVTLRGWLLVLGISVIASLVVLGVRLWFGKLDDNKADKRWSPKHLALPVVLVSLGLALYVLILSNFPFSKILPAEIAARLEGVNLQSTSVFLRNTLYEDALRAGADYPVFGAGGGAWSVLSESFKSYPYSSSKVHNFYIETYLESGLFGLIVLMVILCYVFVLLIGQIKKKIRETNDDIRWLIFPVFSIVILGHSLVDFDMSFFYLSSLVFLTLGATAAISNRPIAAIWGKGRVTKAFASGLFLVAIFMIYKCIIALRADEYYRSSMNVLAEEGKYAAYQSAIEQAENLMPGHSQYLLSMAQLNQLMYRETKNESFSKTAEYALNRLKAIDPYNIEAVEINYDLDMDRMNFDRAHEVARRAVALFPWSIGFYENAIELNLRLGSDASLLADKRREYSNEARLLVDEIERRIGRIDKLPETERLMSRGVFDVNDNLQAQFLMLDVMEALQKAERERLSTESKRR</sequence>
<evidence type="ECO:0000256" key="5">
    <source>
        <dbReference type="SAM" id="Phobius"/>
    </source>
</evidence>
<evidence type="ECO:0000313" key="8">
    <source>
        <dbReference type="Proteomes" id="UP000256977"/>
    </source>
</evidence>
<feature type="transmembrane region" description="Helical" evidence="5">
    <location>
        <begin position="130"/>
        <end position="152"/>
    </location>
</feature>
<dbReference type="OrthoDB" id="1808577at2"/>
<dbReference type="Proteomes" id="UP000256977">
    <property type="component" value="Unassembled WGS sequence"/>
</dbReference>
<keyword evidence="7" id="KW-0436">Ligase</keyword>
<evidence type="ECO:0000259" key="6">
    <source>
        <dbReference type="Pfam" id="PF04932"/>
    </source>
</evidence>
<feature type="transmembrane region" description="Helical" evidence="5">
    <location>
        <begin position="513"/>
        <end position="533"/>
    </location>
</feature>
<keyword evidence="3 5" id="KW-1133">Transmembrane helix</keyword>
<accession>A0A3D9JSF7</accession>
<feature type="transmembrane region" description="Helical" evidence="5">
    <location>
        <begin position="479"/>
        <end position="501"/>
    </location>
</feature>
<evidence type="ECO:0000256" key="2">
    <source>
        <dbReference type="ARBA" id="ARBA00022692"/>
    </source>
</evidence>
<dbReference type="Pfam" id="PF04932">
    <property type="entry name" value="Wzy_C"/>
    <property type="match status" value="1"/>
</dbReference>
<feature type="domain" description="O-antigen ligase-related" evidence="6">
    <location>
        <begin position="284"/>
        <end position="429"/>
    </location>
</feature>
<dbReference type="InterPro" id="IPR007016">
    <property type="entry name" value="O-antigen_ligase-rel_domated"/>
</dbReference>
<evidence type="ECO:0000256" key="4">
    <source>
        <dbReference type="ARBA" id="ARBA00023136"/>
    </source>
</evidence>
<feature type="transmembrane region" description="Helical" evidence="5">
    <location>
        <begin position="283"/>
        <end position="300"/>
    </location>
</feature>
<comment type="subcellular location">
    <subcellularLocation>
        <location evidence="1">Membrane</location>
        <topology evidence="1">Multi-pass membrane protein</topology>
    </subcellularLocation>
</comment>
<keyword evidence="2 5" id="KW-0812">Transmembrane</keyword>
<feature type="transmembrane region" description="Helical" evidence="5">
    <location>
        <begin position="246"/>
        <end position="263"/>
    </location>
</feature>
<dbReference type="AlphaFoldDB" id="A0A3D9JSF7"/>